<gene>
    <name evidence="1" type="ORF">KIN20_019487</name>
</gene>
<keyword evidence="2" id="KW-1185">Reference proteome</keyword>
<protein>
    <submittedName>
        <fullName evidence="1">Uncharacterized protein</fullName>
    </submittedName>
</protein>
<organism evidence="1 2">
    <name type="scientific">Parelaphostrongylus tenuis</name>
    <name type="common">Meningeal worm</name>
    <dbReference type="NCBI Taxonomy" id="148309"/>
    <lineage>
        <taxon>Eukaryota</taxon>
        <taxon>Metazoa</taxon>
        <taxon>Ecdysozoa</taxon>
        <taxon>Nematoda</taxon>
        <taxon>Chromadorea</taxon>
        <taxon>Rhabditida</taxon>
        <taxon>Rhabditina</taxon>
        <taxon>Rhabditomorpha</taxon>
        <taxon>Strongyloidea</taxon>
        <taxon>Metastrongylidae</taxon>
        <taxon>Parelaphostrongylus</taxon>
    </lineage>
</organism>
<sequence>MVQLVLTCPADEVRVKVGDDFDADSLAVGQQVGVGEVEEAEVEAVTSSYWAYIHAVHAEAVDADRTVAVRNFLDGAQEHRTRHKQIDRVAI</sequence>
<proteinExistence type="predicted"/>
<accession>A0AAD5N4W5</accession>
<dbReference type="EMBL" id="JAHQIW010003885">
    <property type="protein sequence ID" value="KAJ1360496.1"/>
    <property type="molecule type" value="Genomic_DNA"/>
</dbReference>
<reference evidence="1" key="1">
    <citation type="submission" date="2021-06" db="EMBL/GenBank/DDBJ databases">
        <title>Parelaphostrongylus tenuis whole genome reference sequence.</title>
        <authorList>
            <person name="Garwood T.J."/>
            <person name="Larsen P.A."/>
            <person name="Fountain-Jones N.M."/>
            <person name="Garbe J.R."/>
            <person name="Macchietto M.G."/>
            <person name="Kania S.A."/>
            <person name="Gerhold R.W."/>
            <person name="Richards J.E."/>
            <person name="Wolf T.M."/>
        </authorList>
    </citation>
    <scope>NUCLEOTIDE SEQUENCE</scope>
    <source>
        <strain evidence="1">MNPRO001-30</strain>
        <tissue evidence="1">Meninges</tissue>
    </source>
</reference>
<evidence type="ECO:0000313" key="2">
    <source>
        <dbReference type="Proteomes" id="UP001196413"/>
    </source>
</evidence>
<name>A0AAD5N4W5_PARTN</name>
<comment type="caution">
    <text evidence="1">The sequence shown here is derived from an EMBL/GenBank/DDBJ whole genome shotgun (WGS) entry which is preliminary data.</text>
</comment>
<dbReference type="AlphaFoldDB" id="A0AAD5N4W5"/>
<evidence type="ECO:0000313" key="1">
    <source>
        <dbReference type="EMBL" id="KAJ1360496.1"/>
    </source>
</evidence>
<dbReference type="Proteomes" id="UP001196413">
    <property type="component" value="Unassembled WGS sequence"/>
</dbReference>